<dbReference type="InterPro" id="IPR002474">
    <property type="entry name" value="CarbamoylP_synth_ssu_N"/>
</dbReference>
<keyword evidence="14" id="KW-0464">Manganese</keyword>
<dbReference type="SUPFAM" id="SSF48108">
    <property type="entry name" value="Carbamoyl phosphate synthetase, large subunit connection domain"/>
    <property type="match status" value="1"/>
</dbReference>
<feature type="compositionally biased region" description="Polar residues" evidence="18">
    <location>
        <begin position="1"/>
        <end position="12"/>
    </location>
</feature>
<accession>A0A8J5XRF9</accession>
<dbReference type="FunFam" id="3.40.50.20:FF:000002">
    <property type="entry name" value="Carbamoyl-phosphate synthase large chain"/>
    <property type="match status" value="1"/>
</dbReference>
<dbReference type="GO" id="GO:0005524">
    <property type="term" value="F:ATP binding"/>
    <property type="evidence" value="ECO:0007669"/>
    <property type="project" value="UniProtKB-UniRule"/>
</dbReference>
<keyword evidence="11 17" id="KW-0067">ATP-binding</keyword>
<evidence type="ECO:0000256" key="15">
    <source>
        <dbReference type="ARBA" id="ARBA00047359"/>
    </source>
</evidence>
<evidence type="ECO:0000256" key="12">
    <source>
        <dbReference type="ARBA" id="ARBA00022842"/>
    </source>
</evidence>
<comment type="pathway">
    <text evidence="3">Amino-acid biosynthesis; L-arginine biosynthesis.</text>
</comment>
<keyword evidence="6" id="KW-0436">Ligase</keyword>
<dbReference type="Gene3D" id="3.50.30.20">
    <property type="entry name" value="Carbamoyl-phosphate synthase small subunit, N-terminal domain"/>
    <property type="match status" value="1"/>
</dbReference>
<evidence type="ECO:0000313" key="21">
    <source>
        <dbReference type="EMBL" id="KAG8467202.1"/>
    </source>
</evidence>
<dbReference type="SMART" id="SM01096">
    <property type="entry name" value="CPSase_L_D3"/>
    <property type="match status" value="1"/>
</dbReference>
<reference evidence="21" key="1">
    <citation type="submission" date="2021-05" db="EMBL/GenBank/DDBJ databases">
        <title>The genome of the haptophyte Pavlova lutheri (Diacronema luteri, Pavlovales) - a model for lipid biosynthesis in eukaryotic algae.</title>
        <authorList>
            <person name="Hulatt C.J."/>
            <person name="Posewitz M.C."/>
        </authorList>
    </citation>
    <scope>NUCLEOTIDE SEQUENCE</scope>
    <source>
        <strain evidence="21">NIVA-4/92</strain>
    </source>
</reference>
<dbReference type="FunFam" id="3.40.50.20:FF:000001">
    <property type="entry name" value="Carbamoyl-phosphate synthase large chain"/>
    <property type="match status" value="1"/>
</dbReference>
<comment type="cofactor">
    <cofactor evidence="1">
        <name>Mn(2+)</name>
        <dbReference type="ChEBI" id="CHEBI:29035"/>
    </cofactor>
</comment>
<feature type="domain" description="ATP-grasp" evidence="19">
    <location>
        <begin position="567"/>
        <end position="759"/>
    </location>
</feature>
<dbReference type="InterPro" id="IPR036914">
    <property type="entry name" value="MGS-like_dom_sf"/>
</dbReference>
<comment type="cofactor">
    <cofactor evidence="2">
        <name>Zn(2+)</name>
        <dbReference type="ChEBI" id="CHEBI:29105"/>
    </cofactor>
</comment>
<dbReference type="PRINTS" id="PR00096">
    <property type="entry name" value="GATASE"/>
</dbReference>
<evidence type="ECO:0000256" key="5">
    <source>
        <dbReference type="ARBA" id="ARBA00022571"/>
    </source>
</evidence>
<protein>
    <recommendedName>
        <fullName evidence="23">Carbamoyl-phosphate synthase (glutamine-hydrolyzing)</fullName>
    </recommendedName>
</protein>
<dbReference type="Pfam" id="PF25596">
    <property type="entry name" value="CPSase_L_D1"/>
    <property type="match status" value="2"/>
</dbReference>
<dbReference type="NCBIfam" id="NF009455">
    <property type="entry name" value="PRK12815.1"/>
    <property type="match status" value="1"/>
</dbReference>
<keyword evidence="13" id="KW-0665">Pyrimidine biosynthesis</keyword>
<dbReference type="NCBIfam" id="NF003671">
    <property type="entry name" value="PRK05294.1"/>
    <property type="match status" value="1"/>
</dbReference>
<evidence type="ECO:0000256" key="10">
    <source>
        <dbReference type="ARBA" id="ARBA00022741"/>
    </source>
</evidence>
<dbReference type="Pfam" id="PF00988">
    <property type="entry name" value="CPSase_sm_chain"/>
    <property type="match status" value="1"/>
</dbReference>
<dbReference type="PROSITE" id="PS50975">
    <property type="entry name" value="ATP_GRASP"/>
    <property type="match status" value="2"/>
</dbReference>
<dbReference type="EMBL" id="JAGTXO010000006">
    <property type="protein sequence ID" value="KAG8467202.1"/>
    <property type="molecule type" value="Genomic_DNA"/>
</dbReference>
<dbReference type="PRINTS" id="PR00099">
    <property type="entry name" value="CPSGATASE"/>
</dbReference>
<dbReference type="FunFam" id="3.30.470.20:FF:000001">
    <property type="entry name" value="Carbamoyl-phosphate synthase large chain"/>
    <property type="match status" value="1"/>
</dbReference>
<dbReference type="Gene3D" id="3.40.50.880">
    <property type="match status" value="1"/>
</dbReference>
<dbReference type="PRINTS" id="PR00097">
    <property type="entry name" value="ANTSNTHASEII"/>
</dbReference>
<dbReference type="PROSITE" id="PS00867">
    <property type="entry name" value="CPSASE_2"/>
    <property type="match status" value="2"/>
</dbReference>
<evidence type="ECO:0008006" key="23">
    <source>
        <dbReference type="Google" id="ProtNLM"/>
    </source>
</evidence>
<keyword evidence="9" id="KW-0677">Repeat</keyword>
<dbReference type="InterPro" id="IPR016185">
    <property type="entry name" value="PreATP-grasp_dom_sf"/>
</dbReference>
<comment type="catalytic activity">
    <reaction evidence="16">
        <text>hydrogencarbonate + L-glutamine + 2 ATP + H2O = carbamoyl phosphate + L-glutamate + 2 ADP + phosphate + 2 H(+)</text>
        <dbReference type="Rhea" id="RHEA:18633"/>
        <dbReference type="ChEBI" id="CHEBI:15377"/>
        <dbReference type="ChEBI" id="CHEBI:15378"/>
        <dbReference type="ChEBI" id="CHEBI:17544"/>
        <dbReference type="ChEBI" id="CHEBI:29985"/>
        <dbReference type="ChEBI" id="CHEBI:30616"/>
        <dbReference type="ChEBI" id="CHEBI:43474"/>
        <dbReference type="ChEBI" id="CHEBI:58228"/>
        <dbReference type="ChEBI" id="CHEBI:58359"/>
        <dbReference type="ChEBI" id="CHEBI:456216"/>
        <dbReference type="EC" id="6.3.5.5"/>
    </reaction>
</comment>
<dbReference type="InterPro" id="IPR029062">
    <property type="entry name" value="Class_I_gatase-like"/>
</dbReference>
<evidence type="ECO:0000256" key="7">
    <source>
        <dbReference type="ARBA" id="ARBA00022605"/>
    </source>
</evidence>
<evidence type="ECO:0000256" key="2">
    <source>
        <dbReference type="ARBA" id="ARBA00001947"/>
    </source>
</evidence>
<evidence type="ECO:0000256" key="17">
    <source>
        <dbReference type="PROSITE-ProRule" id="PRU00409"/>
    </source>
</evidence>
<dbReference type="InterPro" id="IPR005479">
    <property type="entry name" value="CPAse_ATP-bd"/>
</dbReference>
<dbReference type="Pfam" id="PF00117">
    <property type="entry name" value="GATase"/>
    <property type="match status" value="1"/>
</dbReference>
<dbReference type="Pfam" id="PF02142">
    <property type="entry name" value="MGS"/>
    <property type="match status" value="1"/>
</dbReference>
<dbReference type="FunFam" id="3.30.1490.20:FF:000001">
    <property type="entry name" value="Carbamoyl-phosphate synthase large chain"/>
    <property type="match status" value="1"/>
</dbReference>
<name>A0A8J5XRF9_DIALT</name>
<dbReference type="SUPFAM" id="SSF52317">
    <property type="entry name" value="Class I glutamine amidotransferase-like"/>
    <property type="match status" value="1"/>
</dbReference>
<keyword evidence="22" id="KW-1185">Reference proteome</keyword>
<dbReference type="CDD" id="cd01744">
    <property type="entry name" value="GATase1_CPSase"/>
    <property type="match status" value="1"/>
</dbReference>
<dbReference type="Gene3D" id="3.40.50.1380">
    <property type="entry name" value="Methylglyoxal synthase-like domain"/>
    <property type="match status" value="1"/>
</dbReference>
<dbReference type="InterPro" id="IPR013815">
    <property type="entry name" value="ATP_grasp_subdomain_1"/>
</dbReference>
<evidence type="ECO:0000256" key="3">
    <source>
        <dbReference type="ARBA" id="ARBA00004730"/>
    </source>
</evidence>
<dbReference type="GO" id="GO:0006526">
    <property type="term" value="P:L-arginine biosynthetic process"/>
    <property type="evidence" value="ECO:0007669"/>
    <property type="project" value="UniProtKB-KW"/>
</dbReference>
<gene>
    <name evidence="21" type="ORF">KFE25_000518</name>
</gene>
<dbReference type="OMA" id="WSPFNGK"/>
<dbReference type="InterPro" id="IPR017926">
    <property type="entry name" value="GATASE"/>
</dbReference>
<dbReference type="GO" id="GO:0004087">
    <property type="term" value="F:carbamoyl-phosphate synthase (ammonia) activity"/>
    <property type="evidence" value="ECO:0007669"/>
    <property type="project" value="UniProtKB-EC"/>
</dbReference>
<evidence type="ECO:0000256" key="9">
    <source>
        <dbReference type="ARBA" id="ARBA00022737"/>
    </source>
</evidence>
<keyword evidence="5" id="KW-0055">Arginine biosynthesis</keyword>
<feature type="domain" description="MGS-like" evidence="20">
    <location>
        <begin position="1364"/>
        <end position="1507"/>
    </location>
</feature>
<keyword evidence="12" id="KW-0460">Magnesium</keyword>
<evidence type="ECO:0000313" key="22">
    <source>
        <dbReference type="Proteomes" id="UP000751190"/>
    </source>
</evidence>
<evidence type="ECO:0000256" key="18">
    <source>
        <dbReference type="SAM" id="MobiDB-lite"/>
    </source>
</evidence>
<dbReference type="Gene3D" id="3.30.1490.20">
    <property type="entry name" value="ATP-grasp fold, A domain"/>
    <property type="match status" value="1"/>
</dbReference>
<dbReference type="InterPro" id="IPR005483">
    <property type="entry name" value="CPSase_dom"/>
</dbReference>
<evidence type="ECO:0000256" key="4">
    <source>
        <dbReference type="ARBA" id="ARBA00009799"/>
    </source>
</evidence>
<dbReference type="NCBIfam" id="TIGR01368">
    <property type="entry name" value="CPSaseIIsmall"/>
    <property type="match status" value="1"/>
</dbReference>
<proteinExistence type="inferred from homology"/>
<sequence>MPRENGSAQQPPSLAHEPSQQKRKSPVFCTEEILRIKRASRVGSFTGDAVDFLQSGVKGELVLDDGTVMSGYSFGAATSVSGEVVFNTGMVGYPEALSDPSYRGQILVLTYPIIGNYGVPPMEQVDENGLPLFFESNSVHITALIVCDYSAEPCHWNLTMTLSAWLKKHNVPALFGLDTRALTKRIRDRGAMLGKLVFAPDTADSVVQVDPNRTNLVAQVSIKQPKLYKPPAGVAPRTLGGKPVRVVAVDCGMKYNIIRYFMLKGVELLVVPWDHDFVAEPHDGLFVSNGPGDPTQVQRTVERLRLALERDKPIFGICLGNQLLALAAGATTYKMKYGNRGMNQPVIDTRTSRCYITAQNHGYAVDATSLPPGWQPFFVNGNDQSNEGIIHSTKPFFSVQFHPEASGGPTDTDFLFDMFLEKLNLGTPPVTTSYSPPKPYVRKVLLLGSGGLSIGQAGEFDYSGSQAIKALKEMGVYTVLINPNIATVQTSAGMADKVYFYPITLEYVEAVLEKERPESILLQFGGQTALNCGIALDRGGLLQKYNVQVLGTPVHAIVATEDREIFNAKLAQIGESTAPSAAAESVAEALAAARKIGYPVILRAGFALGGLGSGFANSDEECRALAEKAFANSPQVLVERSLRGWKEIEYEVVRDCKDNCITVCNMENFDPLGIHTGDSIVVAPSQTLSNSEYYKLRSVAIKVARHLGIVGECNIQYALDPLSEAYYIIEVNARLSRSSALASKATGYPLAYVAAKLALGTPLTEIRNSVTKQTMACFEPSLDYVVVKIPRWDLQKFALVGKVLGSSMKSIGEVMAIGRTFPEAMQKAIRMASPAVDGFETNAQVQAYTDAELETHLTEASDERVHVIAEAFERDFDVQHVHSLTRINHWFLLKLQSITHLRRTLAKFTIDQLPLPTLLYAKQNGFADMQVAKACRCDEDQVRELRQRHKITPWVKQVDTLAAEFPAMTNYLYMTYNGAEHDVVFDEHGVMVLGCGAYRIGSSVEFDWCAVGCVRTLRKLGYHSIMVNYNPETVSTDYDECDRLYFEEISRERVLDIYELEASAGVILSVGGQIPNNLALPLDKAGVKILGTSARNIDNAEDRFKFSKILDSIHVDQPQWQELQSVEDAKAFCRLVSYPCLIRPSYVLSGAAMKVVFNDADLEVFLKAACDVSPAHPVVISKFIENAKEIEVDAVAMNGKVVNYAIAEHVENAGVHSGDATLVLPAQKLYCETVRRVKRVTFKIAERLQICGPFNIQFLSKDNRIKVIECNLRASRTFPFVSKTLKADFIELATRVMVGEVVKPAPIHLLEIDYVGIKAPMFSFTRLIGADPILGVEMASTGEVATFGDTRHEAILTSMRAAGFKVPQKAVFLCIGPLMAKLAFLESAKLLLDKGLVVYASKGTHEFLQTRGVQTILLHKPSSSDQPNFTTYINDGAIDLVINIRDSNADSGSISDGYAIRRSTVDHSIGLLTDLKLANLVIAAFARECKDDGGKVKVKAWDELPAN</sequence>
<keyword evidence="8" id="KW-0479">Metal-binding</keyword>
<dbReference type="Pfam" id="PF02786">
    <property type="entry name" value="CPSase_L_D2"/>
    <property type="match status" value="2"/>
</dbReference>
<dbReference type="PANTHER" id="PTHR11405">
    <property type="entry name" value="CARBAMOYLTRANSFERASE FAMILY MEMBER"/>
    <property type="match status" value="1"/>
</dbReference>
<dbReference type="PROSITE" id="PS51273">
    <property type="entry name" value="GATASE_TYPE_1"/>
    <property type="match status" value="1"/>
</dbReference>
<dbReference type="FunFam" id="3.50.30.20:FF:000002">
    <property type="entry name" value="Carbamoyl-phosphate synthase 1, mitochondrial"/>
    <property type="match status" value="1"/>
</dbReference>
<dbReference type="GO" id="GO:0006207">
    <property type="term" value="P:'de novo' pyrimidine nucleobase biosynthetic process"/>
    <property type="evidence" value="ECO:0007669"/>
    <property type="project" value="InterPro"/>
</dbReference>
<dbReference type="SMART" id="SM01097">
    <property type="entry name" value="CPSase_sm_chain"/>
    <property type="match status" value="1"/>
</dbReference>
<dbReference type="InterPro" id="IPR006274">
    <property type="entry name" value="CarbamoylP_synth_ssu"/>
</dbReference>
<dbReference type="Gene3D" id="3.40.50.20">
    <property type="match status" value="2"/>
</dbReference>
<evidence type="ECO:0000256" key="13">
    <source>
        <dbReference type="ARBA" id="ARBA00022975"/>
    </source>
</evidence>
<dbReference type="InterPro" id="IPR036480">
    <property type="entry name" value="CarbP_synth_ssu_N_sf"/>
</dbReference>
<feature type="region of interest" description="Disordered" evidence="18">
    <location>
        <begin position="1"/>
        <end position="26"/>
    </location>
</feature>
<keyword evidence="10 17" id="KW-0547">Nucleotide-binding</keyword>
<evidence type="ECO:0000256" key="16">
    <source>
        <dbReference type="ARBA" id="ARBA00048816"/>
    </source>
</evidence>
<dbReference type="NCBIfam" id="TIGR01369">
    <property type="entry name" value="CPSaseII_lrg"/>
    <property type="match status" value="1"/>
</dbReference>
<evidence type="ECO:0000256" key="8">
    <source>
        <dbReference type="ARBA" id="ARBA00022723"/>
    </source>
</evidence>
<dbReference type="InterPro" id="IPR058047">
    <property type="entry name" value="CPSase_preATP-grasp"/>
</dbReference>
<dbReference type="SUPFAM" id="SSF52440">
    <property type="entry name" value="PreATP-grasp domain"/>
    <property type="match status" value="2"/>
</dbReference>
<dbReference type="PANTHER" id="PTHR11405:SF5">
    <property type="entry name" value="CAD PROTEIN"/>
    <property type="match status" value="1"/>
</dbReference>
<dbReference type="Proteomes" id="UP000751190">
    <property type="component" value="Unassembled WGS sequence"/>
</dbReference>
<dbReference type="InterPro" id="IPR011761">
    <property type="entry name" value="ATP-grasp"/>
</dbReference>
<dbReference type="GO" id="GO:0005951">
    <property type="term" value="C:carbamoyl-phosphate synthase complex"/>
    <property type="evidence" value="ECO:0007669"/>
    <property type="project" value="TreeGrafter"/>
</dbReference>
<feature type="domain" description="ATP-grasp" evidence="19">
    <location>
        <begin position="1107"/>
        <end position="1298"/>
    </location>
</feature>
<dbReference type="InterPro" id="IPR006275">
    <property type="entry name" value="CPSase_lsu"/>
</dbReference>
<dbReference type="PROSITE" id="PS51855">
    <property type="entry name" value="MGS"/>
    <property type="match status" value="1"/>
</dbReference>
<evidence type="ECO:0000256" key="6">
    <source>
        <dbReference type="ARBA" id="ARBA00022598"/>
    </source>
</evidence>
<evidence type="ECO:0000256" key="1">
    <source>
        <dbReference type="ARBA" id="ARBA00001936"/>
    </source>
</evidence>
<dbReference type="SUPFAM" id="SSF52021">
    <property type="entry name" value="Carbamoyl phosphate synthetase, small subunit N-terminal domain"/>
    <property type="match status" value="1"/>
</dbReference>
<dbReference type="GO" id="GO:0006221">
    <property type="term" value="P:pyrimidine nucleotide biosynthetic process"/>
    <property type="evidence" value="ECO:0007669"/>
    <property type="project" value="UniProtKB-KW"/>
</dbReference>
<evidence type="ECO:0000259" key="19">
    <source>
        <dbReference type="PROSITE" id="PS50975"/>
    </source>
</evidence>
<dbReference type="FunFam" id="3.30.470.20:FF:000004">
    <property type="entry name" value="Carbamoyl-phosphate synthase (glutamine-hydrolyzing)"/>
    <property type="match status" value="1"/>
</dbReference>
<dbReference type="InterPro" id="IPR035686">
    <property type="entry name" value="CPSase_GATase1"/>
</dbReference>
<dbReference type="OrthoDB" id="1924069at2759"/>
<dbReference type="GO" id="GO:0046872">
    <property type="term" value="F:metal ion binding"/>
    <property type="evidence" value="ECO:0007669"/>
    <property type="project" value="UniProtKB-KW"/>
</dbReference>
<dbReference type="PRINTS" id="PR00098">
    <property type="entry name" value="CPSASE"/>
</dbReference>
<evidence type="ECO:0000259" key="20">
    <source>
        <dbReference type="PROSITE" id="PS51855"/>
    </source>
</evidence>
<dbReference type="Gene3D" id="3.30.470.20">
    <property type="entry name" value="ATP-grasp fold, B domain"/>
    <property type="match status" value="2"/>
</dbReference>
<dbReference type="InterPro" id="IPR036897">
    <property type="entry name" value="CarbamoylP_synth_lsu_oligo_sf"/>
</dbReference>
<evidence type="ECO:0000256" key="14">
    <source>
        <dbReference type="ARBA" id="ARBA00023211"/>
    </source>
</evidence>
<dbReference type="NCBIfam" id="NF009475">
    <property type="entry name" value="PRK12838.1"/>
    <property type="match status" value="1"/>
</dbReference>
<organism evidence="21 22">
    <name type="scientific">Diacronema lutheri</name>
    <name type="common">Unicellular marine alga</name>
    <name type="synonym">Monochrysis lutheri</name>
    <dbReference type="NCBI Taxonomy" id="2081491"/>
    <lineage>
        <taxon>Eukaryota</taxon>
        <taxon>Haptista</taxon>
        <taxon>Haptophyta</taxon>
        <taxon>Pavlovophyceae</taxon>
        <taxon>Pavlovales</taxon>
        <taxon>Pavlovaceae</taxon>
        <taxon>Diacronema</taxon>
    </lineage>
</organism>
<keyword evidence="7" id="KW-0028">Amino-acid biosynthesis</keyword>
<dbReference type="InterPro" id="IPR005480">
    <property type="entry name" value="CPSase_lsu_oligo"/>
</dbReference>
<evidence type="ECO:0000256" key="11">
    <source>
        <dbReference type="ARBA" id="ARBA00022840"/>
    </source>
</evidence>
<dbReference type="SUPFAM" id="SSF56059">
    <property type="entry name" value="Glutathione synthetase ATP-binding domain-like"/>
    <property type="match status" value="2"/>
</dbReference>
<comment type="similarity">
    <text evidence="4">Belongs to the CarB family.</text>
</comment>
<dbReference type="Pfam" id="PF02787">
    <property type="entry name" value="CPSase_L_D3"/>
    <property type="match status" value="1"/>
</dbReference>
<dbReference type="GO" id="GO:0004088">
    <property type="term" value="F:carbamoyl-phosphate synthase (glutamine-hydrolyzing) activity"/>
    <property type="evidence" value="ECO:0007669"/>
    <property type="project" value="UniProtKB-EC"/>
</dbReference>
<comment type="catalytic activity">
    <reaction evidence="15">
        <text>hydrogencarbonate + NH4(+) + 2 ATP = carbamoyl phosphate + 2 ADP + phosphate + 2 H(+)</text>
        <dbReference type="Rhea" id="RHEA:18029"/>
        <dbReference type="ChEBI" id="CHEBI:15378"/>
        <dbReference type="ChEBI" id="CHEBI:17544"/>
        <dbReference type="ChEBI" id="CHEBI:28938"/>
        <dbReference type="ChEBI" id="CHEBI:30616"/>
        <dbReference type="ChEBI" id="CHEBI:43474"/>
        <dbReference type="ChEBI" id="CHEBI:58228"/>
        <dbReference type="ChEBI" id="CHEBI:456216"/>
        <dbReference type="EC" id="6.3.4.16"/>
    </reaction>
</comment>
<dbReference type="HAMAP" id="MF_01209">
    <property type="entry name" value="CPSase_S_chain"/>
    <property type="match status" value="1"/>
</dbReference>
<dbReference type="GO" id="GO:0006541">
    <property type="term" value="P:glutamine metabolic process"/>
    <property type="evidence" value="ECO:0007669"/>
    <property type="project" value="InterPro"/>
</dbReference>
<dbReference type="PROSITE" id="PS00866">
    <property type="entry name" value="CPSASE_1"/>
    <property type="match status" value="1"/>
</dbReference>
<dbReference type="SUPFAM" id="SSF52335">
    <property type="entry name" value="Methylglyoxal synthase-like"/>
    <property type="match status" value="1"/>
</dbReference>
<comment type="caution">
    <text evidence="21">The sequence shown here is derived from an EMBL/GenBank/DDBJ whole genome shotgun (WGS) entry which is preliminary data.</text>
</comment>
<dbReference type="Gene3D" id="1.10.1030.10">
    <property type="entry name" value="Carbamoyl-phosphate synthetase, large subunit oligomerisation domain"/>
    <property type="match status" value="1"/>
</dbReference>
<dbReference type="SMART" id="SM00851">
    <property type="entry name" value="MGS"/>
    <property type="match status" value="1"/>
</dbReference>
<dbReference type="FunFam" id="1.10.1030.10:FF:000002">
    <property type="entry name" value="Carbamoyl-phosphate synthase large chain"/>
    <property type="match status" value="1"/>
</dbReference>
<dbReference type="InterPro" id="IPR011607">
    <property type="entry name" value="MGS-like_dom"/>
</dbReference>